<name>A0A4R1XI03_ACICA</name>
<proteinExistence type="predicted"/>
<keyword evidence="4" id="KW-1185">Reference proteome</keyword>
<dbReference type="Proteomes" id="UP000294963">
    <property type="component" value="Unassembled WGS sequence"/>
</dbReference>
<evidence type="ECO:0000313" key="4">
    <source>
        <dbReference type="Proteomes" id="UP000294963"/>
    </source>
</evidence>
<dbReference type="EMBL" id="SLVJ01000023">
    <property type="protein sequence ID" value="TCM62809.1"/>
    <property type="molecule type" value="Genomic_DNA"/>
</dbReference>
<evidence type="ECO:0000256" key="2">
    <source>
        <dbReference type="SAM" id="MobiDB-lite"/>
    </source>
</evidence>
<feature type="region of interest" description="Disordered" evidence="2">
    <location>
        <begin position="133"/>
        <end position="170"/>
    </location>
</feature>
<evidence type="ECO:0000313" key="3">
    <source>
        <dbReference type="EMBL" id="TCM62809.1"/>
    </source>
</evidence>
<feature type="compositionally biased region" description="Acidic residues" evidence="2">
    <location>
        <begin position="159"/>
        <end position="170"/>
    </location>
</feature>
<organism evidence="3 4">
    <name type="scientific">Acinetobacter calcoaceticus</name>
    <dbReference type="NCBI Taxonomy" id="471"/>
    <lineage>
        <taxon>Bacteria</taxon>
        <taxon>Pseudomonadati</taxon>
        <taxon>Pseudomonadota</taxon>
        <taxon>Gammaproteobacteria</taxon>
        <taxon>Moraxellales</taxon>
        <taxon>Moraxellaceae</taxon>
        <taxon>Acinetobacter</taxon>
        <taxon>Acinetobacter calcoaceticus/baumannii complex</taxon>
    </lineage>
</organism>
<reference evidence="3 4" key="1">
    <citation type="submission" date="2019-03" db="EMBL/GenBank/DDBJ databases">
        <title>Genomic analyses of the natural microbiome of Caenorhabditis elegans.</title>
        <authorList>
            <person name="Samuel B."/>
        </authorList>
    </citation>
    <scope>NUCLEOTIDE SEQUENCE [LARGE SCALE GENOMIC DNA]</scope>
    <source>
        <strain evidence="3 4">JUb89</strain>
    </source>
</reference>
<evidence type="ECO:0008006" key="5">
    <source>
        <dbReference type="Google" id="ProtNLM"/>
    </source>
</evidence>
<gene>
    <name evidence="3" type="ORF">EC844_12354</name>
</gene>
<protein>
    <recommendedName>
        <fullName evidence="5">Molecular chaperone DnaJ</fullName>
    </recommendedName>
</protein>
<keyword evidence="1" id="KW-0175">Coiled coil</keyword>
<feature type="compositionally biased region" description="Polar residues" evidence="2">
    <location>
        <begin position="1"/>
        <end position="19"/>
    </location>
</feature>
<feature type="coiled-coil region" evidence="1">
    <location>
        <begin position="21"/>
        <end position="88"/>
    </location>
</feature>
<dbReference type="AlphaFoldDB" id="A0A4R1XI03"/>
<accession>A0A4R1XI03</accession>
<feature type="coiled-coil region" evidence="1">
    <location>
        <begin position="239"/>
        <end position="273"/>
    </location>
</feature>
<dbReference type="OrthoDB" id="6716816at2"/>
<sequence length="422" mass="49655">MKLQKSTSETEQKVSPQQKKFQRLSKKIEQEKAILEQWKIAQQDLQARANNEILPAYDQMRQIQFQQIEGLVKQKQRVEQKKQKLTKGQLQKLDDKIEQLSFQLLQSGKMSDTQIKFLIELLNGYGHQLECEPNRSGQAGFDQGDSADEDFEGTRTDDQEQNDFEQDDEKLTEEELQLKIEALKRVLTIEYDLEPDFFDEGFDVDIDPENPDAFLAGFVEKIKEKLNNKFLDQFSTQDRKQFEREMAAEKSKAEKKQQQREQAKKTANQSLKTIYLKIAAMIHPDREQDELKKIEKTELLQQVNAAYAANDLLTLLALQVELGQQHNAPLADQQLKAYNIVLEEQLEKLSLELEDIIYSFEWSERVMYSNRKIKVQDLYKKYQHDWASVQQQLEREKTILEYYTDFTHLKELMRSPIVWDAC</sequence>
<evidence type="ECO:0000256" key="1">
    <source>
        <dbReference type="SAM" id="Coils"/>
    </source>
</evidence>
<feature type="region of interest" description="Disordered" evidence="2">
    <location>
        <begin position="1"/>
        <end position="21"/>
    </location>
</feature>
<comment type="caution">
    <text evidence="3">The sequence shown here is derived from an EMBL/GenBank/DDBJ whole genome shotgun (WGS) entry which is preliminary data.</text>
</comment>